<comment type="subcellular location">
    <subcellularLocation>
        <location evidence="2">Cell membrane</location>
        <topology evidence="2">Multi-pass membrane protein</topology>
    </subcellularLocation>
</comment>
<evidence type="ECO:0000313" key="25">
    <source>
        <dbReference type="EMBL" id="SFJ36284.1"/>
    </source>
</evidence>
<evidence type="ECO:0000256" key="13">
    <source>
        <dbReference type="ARBA" id="ARBA00023136"/>
    </source>
</evidence>
<dbReference type="CDD" id="cd00130">
    <property type="entry name" value="PAS"/>
    <property type="match status" value="2"/>
</dbReference>
<evidence type="ECO:0000259" key="22">
    <source>
        <dbReference type="PROSITE" id="PS50112"/>
    </source>
</evidence>
<evidence type="ECO:0000256" key="2">
    <source>
        <dbReference type="ARBA" id="ARBA00004651"/>
    </source>
</evidence>
<keyword evidence="11 19" id="KW-1133">Transmembrane helix</keyword>
<feature type="modified residue" description="4-aspartylphosphate" evidence="17">
    <location>
        <position position="723"/>
    </location>
</feature>
<feature type="modified residue" description="4-aspartylphosphate" evidence="17">
    <location>
        <position position="863"/>
    </location>
</feature>
<dbReference type="CDD" id="cd16922">
    <property type="entry name" value="HATPase_EvgS-ArcB-TorS-like"/>
    <property type="match status" value="1"/>
</dbReference>
<feature type="domain" description="Response regulatory" evidence="21">
    <location>
        <begin position="669"/>
        <end position="790"/>
    </location>
</feature>
<dbReference type="SUPFAM" id="SSF55785">
    <property type="entry name" value="PYP-like sensor domain (PAS domain)"/>
    <property type="match status" value="2"/>
</dbReference>
<evidence type="ECO:0000259" key="24">
    <source>
        <dbReference type="PROSITE" id="PS50894"/>
    </source>
</evidence>
<feature type="transmembrane region" description="Helical" evidence="19">
    <location>
        <begin position="36"/>
        <end position="52"/>
    </location>
</feature>
<evidence type="ECO:0000256" key="19">
    <source>
        <dbReference type="SAM" id="Phobius"/>
    </source>
</evidence>
<dbReference type="InterPro" id="IPR001789">
    <property type="entry name" value="Sig_transdc_resp-reg_receiver"/>
</dbReference>
<dbReference type="Pfam" id="PF00512">
    <property type="entry name" value="HisKA"/>
    <property type="match status" value="1"/>
</dbReference>
<dbReference type="GO" id="GO:0000155">
    <property type="term" value="F:phosphorelay sensor kinase activity"/>
    <property type="evidence" value="ECO:0007669"/>
    <property type="project" value="InterPro"/>
</dbReference>
<dbReference type="InterPro" id="IPR036641">
    <property type="entry name" value="HPT_dom_sf"/>
</dbReference>
<name>A0A1I3QQ73_9PLAN</name>
<dbReference type="Pfam" id="PF08448">
    <property type="entry name" value="PAS_4"/>
    <property type="match status" value="2"/>
</dbReference>
<evidence type="ECO:0000256" key="12">
    <source>
        <dbReference type="ARBA" id="ARBA00023012"/>
    </source>
</evidence>
<evidence type="ECO:0000256" key="15">
    <source>
        <dbReference type="ARBA" id="ARBA00068150"/>
    </source>
</evidence>
<dbReference type="SMART" id="SM00448">
    <property type="entry name" value="REC"/>
    <property type="match status" value="2"/>
</dbReference>
<feature type="domain" description="Histidine kinase" evidence="20">
    <location>
        <begin position="428"/>
        <end position="649"/>
    </location>
</feature>
<evidence type="ECO:0000256" key="14">
    <source>
        <dbReference type="ARBA" id="ARBA00064003"/>
    </source>
</evidence>
<keyword evidence="18" id="KW-0175">Coiled coil</keyword>
<evidence type="ECO:0000256" key="6">
    <source>
        <dbReference type="ARBA" id="ARBA00022679"/>
    </source>
</evidence>
<dbReference type="FunFam" id="3.30.565.10:FF:000010">
    <property type="entry name" value="Sensor histidine kinase RcsC"/>
    <property type="match status" value="1"/>
</dbReference>
<keyword evidence="4" id="KW-1003">Cell membrane</keyword>
<dbReference type="SMART" id="SM00086">
    <property type="entry name" value="PAC"/>
    <property type="match status" value="2"/>
</dbReference>
<evidence type="ECO:0000256" key="10">
    <source>
        <dbReference type="ARBA" id="ARBA00022840"/>
    </source>
</evidence>
<comment type="catalytic activity">
    <reaction evidence="1">
        <text>ATP + protein L-histidine = ADP + protein N-phospho-L-histidine.</text>
        <dbReference type="EC" id="2.7.13.3"/>
    </reaction>
</comment>
<dbReference type="SMART" id="SM00091">
    <property type="entry name" value="PAS"/>
    <property type="match status" value="2"/>
</dbReference>
<feature type="transmembrane region" description="Helical" evidence="19">
    <location>
        <begin position="12"/>
        <end position="30"/>
    </location>
</feature>
<dbReference type="Gene3D" id="1.20.120.160">
    <property type="entry name" value="HPT domain"/>
    <property type="match status" value="1"/>
</dbReference>
<dbReference type="Gene3D" id="1.10.287.130">
    <property type="match status" value="1"/>
</dbReference>
<dbReference type="GO" id="GO:0005524">
    <property type="term" value="F:ATP binding"/>
    <property type="evidence" value="ECO:0007669"/>
    <property type="project" value="UniProtKB-KW"/>
</dbReference>
<feature type="modified residue" description="Phosphohistidine" evidence="16">
    <location>
        <position position="1017"/>
    </location>
</feature>
<dbReference type="PROSITE" id="PS50109">
    <property type="entry name" value="HIS_KIN"/>
    <property type="match status" value="1"/>
</dbReference>
<dbReference type="InterPro" id="IPR008207">
    <property type="entry name" value="Sig_transdc_His_kin_Hpt_dom"/>
</dbReference>
<dbReference type="PRINTS" id="PR00344">
    <property type="entry name" value="BCTRLSENSOR"/>
</dbReference>
<gene>
    <name evidence="25" type="ORF">SAMN05421753_11910</name>
</gene>
<dbReference type="SUPFAM" id="SSF55874">
    <property type="entry name" value="ATPase domain of HSP90 chaperone/DNA topoisomerase II/histidine kinase"/>
    <property type="match status" value="1"/>
</dbReference>
<dbReference type="InterPro" id="IPR036890">
    <property type="entry name" value="HATPase_C_sf"/>
</dbReference>
<dbReference type="STRING" id="1576369.SAMN05421753_11910"/>
<dbReference type="Pfam" id="PF01627">
    <property type="entry name" value="Hpt"/>
    <property type="match status" value="1"/>
</dbReference>
<feature type="domain" description="Response regulatory" evidence="21">
    <location>
        <begin position="814"/>
        <end position="933"/>
    </location>
</feature>
<dbReference type="SUPFAM" id="SSF52172">
    <property type="entry name" value="CheY-like"/>
    <property type="match status" value="2"/>
</dbReference>
<proteinExistence type="predicted"/>
<evidence type="ECO:0000256" key="8">
    <source>
        <dbReference type="ARBA" id="ARBA00022741"/>
    </source>
</evidence>
<dbReference type="EMBL" id="FOQD01000019">
    <property type="protein sequence ID" value="SFJ36284.1"/>
    <property type="molecule type" value="Genomic_DNA"/>
</dbReference>
<keyword evidence="5 17" id="KW-0597">Phosphoprotein</keyword>
<dbReference type="Proteomes" id="UP000199518">
    <property type="component" value="Unassembled WGS sequence"/>
</dbReference>
<dbReference type="CDD" id="cd17546">
    <property type="entry name" value="REC_hyHK_CKI1_RcsC-like"/>
    <property type="match status" value="1"/>
</dbReference>
<comment type="subunit">
    <text evidence="14">At low DSF concentrations, interacts with RpfF.</text>
</comment>
<dbReference type="GO" id="GO:0005886">
    <property type="term" value="C:plasma membrane"/>
    <property type="evidence" value="ECO:0007669"/>
    <property type="project" value="UniProtKB-SubCell"/>
</dbReference>
<keyword evidence="7 19" id="KW-0812">Transmembrane</keyword>
<organism evidence="25 26">
    <name type="scientific">Planctomicrobium piriforme</name>
    <dbReference type="NCBI Taxonomy" id="1576369"/>
    <lineage>
        <taxon>Bacteria</taxon>
        <taxon>Pseudomonadati</taxon>
        <taxon>Planctomycetota</taxon>
        <taxon>Planctomycetia</taxon>
        <taxon>Planctomycetales</taxon>
        <taxon>Planctomycetaceae</taxon>
        <taxon>Planctomicrobium</taxon>
    </lineage>
</organism>
<keyword evidence="12" id="KW-0902">Two-component regulatory system</keyword>
<dbReference type="AlphaFoldDB" id="A0A1I3QQ73"/>
<dbReference type="PROSITE" id="PS50112">
    <property type="entry name" value="PAS"/>
    <property type="match status" value="2"/>
</dbReference>
<evidence type="ECO:0000259" key="20">
    <source>
        <dbReference type="PROSITE" id="PS50109"/>
    </source>
</evidence>
<dbReference type="Pfam" id="PF00072">
    <property type="entry name" value="Response_reg"/>
    <property type="match status" value="2"/>
</dbReference>
<dbReference type="SMART" id="SM00388">
    <property type="entry name" value="HisKA"/>
    <property type="match status" value="1"/>
</dbReference>
<reference evidence="26" key="1">
    <citation type="submission" date="2016-10" db="EMBL/GenBank/DDBJ databases">
        <authorList>
            <person name="Varghese N."/>
            <person name="Submissions S."/>
        </authorList>
    </citation>
    <scope>NUCLEOTIDE SEQUENCE [LARGE SCALE GENOMIC DNA]</scope>
    <source>
        <strain evidence="26">DSM 26348</strain>
    </source>
</reference>
<dbReference type="SUPFAM" id="SSF47384">
    <property type="entry name" value="Homodimeric domain of signal transducing histidine kinase"/>
    <property type="match status" value="1"/>
</dbReference>
<dbReference type="InterPro" id="IPR000014">
    <property type="entry name" value="PAS"/>
</dbReference>
<evidence type="ECO:0000256" key="1">
    <source>
        <dbReference type="ARBA" id="ARBA00000085"/>
    </source>
</evidence>
<feature type="domain" description="HPt" evidence="24">
    <location>
        <begin position="978"/>
        <end position="1078"/>
    </location>
</feature>
<dbReference type="OrthoDB" id="9762493at2"/>
<evidence type="ECO:0000259" key="21">
    <source>
        <dbReference type="PROSITE" id="PS50110"/>
    </source>
</evidence>
<sequence>MSGRSLTKTLSRFAVTISLTLAVFGISFLVPRGVSYGLFYLAVLLLAITLHSRVYIWRLAVFMMVLRTLGFLLQSTSAEERNGVALVNLMLSLFAIWTTALLGSRARAKRDQILAANESLDQKFRQSNRDLQIVVEDLRHEVQRRERAQADLEYQNMLLDGLMDAIPDNIYFKDTEGRYLRINRAKAMRSGLASAELAQGKTDFDFFQPEHASSAYEVEQRIMQTGKPLIDHEEKLIWPDGRASWVSATKVPLKRPDGTIIGTLGISRDITSHYEISQALQLERDRLRTLIDHLPDYVFIKDAAGRFVTLNRAHYELFGCQSEEEIFGKTDFDFSPPELAAQYYADDQEVIRHGVTLTSREEEVVAADGDHRWVLTTKVPLHAPDGKVIGLVGIARDITKRKQAEQELKSAKEAAEVANRAKSEFLANMSHEIRTPMNAIIGMTELVLDTGLAAQQRDYLDTVLNSAESLMGIINDILDFSKIESGRLEIEQYPIDIREWFGDSIKPLAVRAHAKKLELACHIAPDVPPYVRGDGLRLRQIIVNLLGNAIKFTRAGEVVLDVQRETDERGGAMLHIRVSDTGIGISREQQSRIFEAFEQADMSTTRDYGGTGLGLAISSRLVTLMNGEIWVESELGEGSTFHILVPYGEVAPEEVPRNKQDLSALSGLRILVVDDNATNRRILEEMCRNWGMRPSVVSGAVMAMAELNAAVRRGEPYELVISDVAMPEVDGFSLAKQISQNESLGTIVVMMLSSLDRDQDIARCQEMGIRNYLTKPIKQSDLFDAIASVLDLSVNPSENVSSATQNFPRVQPMQVLLAEDSLANRKLAIGLLSRWGHEVSIATNGREAVEAMQSRTFDLVLMDVQMPEMDGLTATRQIRELEAAGSIRPCPIIALTAHAMKGDRERCLEAGMDNYITKPIRPFDLASVLAHYGEPLEAAEEPARPSEVPVVKPPMPTTAAGNGVHLNWSTLLHHVQDDEALAVDVAQAFLQETPRLLTDLGAALTAENASRAKLAAHTLKGSLRTLGAPSFERAAGLEIAASASDWAKGRELFVQFHVEVAEVLKELQSRLRDLPSESFSI</sequence>
<feature type="domain" description="PAS" evidence="22">
    <location>
        <begin position="155"/>
        <end position="226"/>
    </location>
</feature>
<dbReference type="InterPro" id="IPR005467">
    <property type="entry name" value="His_kinase_dom"/>
</dbReference>
<evidence type="ECO:0000256" key="16">
    <source>
        <dbReference type="PROSITE-ProRule" id="PRU00110"/>
    </source>
</evidence>
<dbReference type="InterPro" id="IPR036097">
    <property type="entry name" value="HisK_dim/P_sf"/>
</dbReference>
<dbReference type="SMART" id="SM00387">
    <property type="entry name" value="HATPase_c"/>
    <property type="match status" value="1"/>
</dbReference>
<dbReference type="InterPro" id="IPR000700">
    <property type="entry name" value="PAS-assoc_C"/>
</dbReference>
<dbReference type="FunFam" id="1.10.287.130:FF:000002">
    <property type="entry name" value="Two-component osmosensing histidine kinase"/>
    <property type="match status" value="1"/>
</dbReference>
<dbReference type="InterPro" id="IPR003661">
    <property type="entry name" value="HisK_dim/P_dom"/>
</dbReference>
<dbReference type="SUPFAM" id="SSF47226">
    <property type="entry name" value="Histidine-containing phosphotransfer domain, HPT domain"/>
    <property type="match status" value="1"/>
</dbReference>
<feature type="transmembrane region" description="Helical" evidence="19">
    <location>
        <begin position="83"/>
        <end position="103"/>
    </location>
</feature>
<dbReference type="EC" id="2.7.13.3" evidence="3"/>
<dbReference type="Pfam" id="PF02518">
    <property type="entry name" value="HATPase_c"/>
    <property type="match status" value="1"/>
</dbReference>
<dbReference type="CDD" id="cd00082">
    <property type="entry name" value="HisKA"/>
    <property type="match status" value="1"/>
</dbReference>
<keyword evidence="9" id="KW-0418">Kinase</keyword>
<evidence type="ECO:0000256" key="11">
    <source>
        <dbReference type="ARBA" id="ARBA00022989"/>
    </source>
</evidence>
<dbReference type="InterPro" id="IPR003594">
    <property type="entry name" value="HATPase_dom"/>
</dbReference>
<feature type="coiled-coil region" evidence="18">
    <location>
        <begin position="128"/>
        <end position="155"/>
    </location>
</feature>
<feature type="domain" description="PAS" evidence="22">
    <location>
        <begin position="283"/>
        <end position="354"/>
    </location>
</feature>
<keyword evidence="10" id="KW-0067">ATP-binding</keyword>
<keyword evidence="26" id="KW-1185">Reference proteome</keyword>
<dbReference type="Gene3D" id="3.30.450.20">
    <property type="entry name" value="PAS domain"/>
    <property type="match status" value="2"/>
</dbReference>
<dbReference type="Gene3D" id="3.30.565.10">
    <property type="entry name" value="Histidine kinase-like ATPase, C-terminal domain"/>
    <property type="match status" value="1"/>
</dbReference>
<dbReference type="PROSITE" id="PS50110">
    <property type="entry name" value="RESPONSE_REGULATORY"/>
    <property type="match status" value="2"/>
</dbReference>
<dbReference type="PROSITE" id="PS50113">
    <property type="entry name" value="PAC"/>
    <property type="match status" value="2"/>
</dbReference>
<evidence type="ECO:0000256" key="17">
    <source>
        <dbReference type="PROSITE-ProRule" id="PRU00169"/>
    </source>
</evidence>
<dbReference type="InterPro" id="IPR035965">
    <property type="entry name" value="PAS-like_dom_sf"/>
</dbReference>
<keyword evidence="8" id="KW-0547">Nucleotide-binding</keyword>
<feature type="coiled-coil region" evidence="18">
    <location>
        <begin position="394"/>
        <end position="421"/>
    </location>
</feature>
<evidence type="ECO:0000256" key="5">
    <source>
        <dbReference type="ARBA" id="ARBA00022553"/>
    </source>
</evidence>
<evidence type="ECO:0000256" key="4">
    <source>
        <dbReference type="ARBA" id="ARBA00022475"/>
    </source>
</evidence>
<dbReference type="PANTHER" id="PTHR45339:SF1">
    <property type="entry name" value="HYBRID SIGNAL TRANSDUCTION HISTIDINE KINASE J"/>
    <property type="match status" value="1"/>
</dbReference>
<evidence type="ECO:0000256" key="9">
    <source>
        <dbReference type="ARBA" id="ARBA00022777"/>
    </source>
</evidence>
<dbReference type="InterPro" id="IPR001610">
    <property type="entry name" value="PAC"/>
</dbReference>
<evidence type="ECO:0000256" key="3">
    <source>
        <dbReference type="ARBA" id="ARBA00012438"/>
    </source>
</evidence>
<dbReference type="PROSITE" id="PS50894">
    <property type="entry name" value="HPT"/>
    <property type="match status" value="1"/>
</dbReference>
<evidence type="ECO:0000313" key="26">
    <source>
        <dbReference type="Proteomes" id="UP000199518"/>
    </source>
</evidence>
<dbReference type="PANTHER" id="PTHR45339">
    <property type="entry name" value="HYBRID SIGNAL TRANSDUCTION HISTIDINE KINASE J"/>
    <property type="match status" value="1"/>
</dbReference>
<dbReference type="NCBIfam" id="TIGR00229">
    <property type="entry name" value="sensory_box"/>
    <property type="match status" value="2"/>
</dbReference>
<accession>A0A1I3QQ73</accession>
<dbReference type="InterPro" id="IPR013656">
    <property type="entry name" value="PAS_4"/>
</dbReference>
<protein>
    <recommendedName>
        <fullName evidence="15">Sensory/regulatory protein RpfC</fullName>
        <ecNumber evidence="3">2.7.13.3</ecNumber>
    </recommendedName>
</protein>
<dbReference type="InterPro" id="IPR011006">
    <property type="entry name" value="CheY-like_superfamily"/>
</dbReference>
<dbReference type="InterPro" id="IPR004358">
    <property type="entry name" value="Sig_transdc_His_kin-like_C"/>
</dbReference>
<feature type="domain" description="PAC" evidence="23">
    <location>
        <begin position="230"/>
        <end position="282"/>
    </location>
</feature>
<keyword evidence="6" id="KW-0808">Transferase</keyword>
<evidence type="ECO:0000256" key="7">
    <source>
        <dbReference type="ARBA" id="ARBA00022692"/>
    </source>
</evidence>
<evidence type="ECO:0000256" key="18">
    <source>
        <dbReference type="SAM" id="Coils"/>
    </source>
</evidence>
<dbReference type="Gene3D" id="3.40.50.2300">
    <property type="match status" value="2"/>
</dbReference>
<evidence type="ECO:0000259" key="23">
    <source>
        <dbReference type="PROSITE" id="PS50113"/>
    </source>
</evidence>
<keyword evidence="13 19" id="KW-0472">Membrane</keyword>
<feature type="domain" description="PAC" evidence="23">
    <location>
        <begin position="358"/>
        <end position="410"/>
    </location>
</feature>